<dbReference type="STRING" id="1429083.GCA_001885685_00432"/>
<dbReference type="InterPro" id="IPR000551">
    <property type="entry name" value="MerR-type_HTH_dom"/>
</dbReference>
<evidence type="ECO:0000256" key="3">
    <source>
        <dbReference type="ARBA" id="ARBA00023015"/>
    </source>
</evidence>
<feature type="coiled-coil region" evidence="6">
    <location>
        <begin position="81"/>
        <end position="108"/>
    </location>
</feature>
<evidence type="ECO:0000259" key="7">
    <source>
        <dbReference type="PROSITE" id="PS50937"/>
    </source>
</evidence>
<dbReference type="GO" id="GO:0045893">
    <property type="term" value="P:positive regulation of DNA-templated transcription"/>
    <property type="evidence" value="ECO:0007669"/>
    <property type="project" value="InterPro"/>
</dbReference>
<dbReference type="Proteomes" id="UP000185766">
    <property type="component" value="Unassembled WGS sequence"/>
</dbReference>
<dbReference type="InterPro" id="IPR047057">
    <property type="entry name" value="MerR_fam"/>
</dbReference>
<dbReference type="Pfam" id="PF09278">
    <property type="entry name" value="MerR-DNA-bind"/>
    <property type="match status" value="1"/>
</dbReference>
<dbReference type="GO" id="GO:0003700">
    <property type="term" value="F:DNA-binding transcription factor activity"/>
    <property type="evidence" value="ECO:0007669"/>
    <property type="project" value="InterPro"/>
</dbReference>
<keyword evidence="9" id="KW-1185">Reference proteome</keyword>
<dbReference type="GO" id="GO:0005507">
    <property type="term" value="F:copper ion binding"/>
    <property type="evidence" value="ECO:0007669"/>
    <property type="project" value="InterPro"/>
</dbReference>
<dbReference type="AlphaFoldDB" id="A0A1H7LHG8"/>
<evidence type="ECO:0000256" key="5">
    <source>
        <dbReference type="ARBA" id="ARBA00023163"/>
    </source>
</evidence>
<gene>
    <name evidence="8" type="ORF">SAMN05216214_10712</name>
</gene>
<dbReference type="SUPFAM" id="SSF46955">
    <property type="entry name" value="Putative DNA-binding domain"/>
    <property type="match status" value="1"/>
</dbReference>
<dbReference type="NCBIfam" id="TIGR02044">
    <property type="entry name" value="CueR"/>
    <property type="match status" value="1"/>
</dbReference>
<dbReference type="GO" id="GO:0003677">
    <property type="term" value="F:DNA binding"/>
    <property type="evidence" value="ECO:0007669"/>
    <property type="project" value="UniProtKB-KW"/>
</dbReference>
<comment type="subcellular location">
    <subcellularLocation>
        <location evidence="1">Cytoplasm</location>
    </subcellularLocation>
</comment>
<organism evidence="8 9">
    <name type="scientific">Atopomonas hussainii</name>
    <dbReference type="NCBI Taxonomy" id="1429083"/>
    <lineage>
        <taxon>Bacteria</taxon>
        <taxon>Pseudomonadati</taxon>
        <taxon>Pseudomonadota</taxon>
        <taxon>Gammaproteobacteria</taxon>
        <taxon>Pseudomonadales</taxon>
        <taxon>Pseudomonadaceae</taxon>
        <taxon>Atopomonas</taxon>
    </lineage>
</organism>
<dbReference type="InterPro" id="IPR009061">
    <property type="entry name" value="DNA-bd_dom_put_sf"/>
</dbReference>
<dbReference type="PANTHER" id="PTHR30204:SF94">
    <property type="entry name" value="HEAVY METAL-DEPENDENT TRANSCRIPTIONAL REGULATOR HI_0293-RELATED"/>
    <property type="match status" value="1"/>
</dbReference>
<dbReference type="PROSITE" id="PS50937">
    <property type="entry name" value="HTH_MERR_2"/>
    <property type="match status" value="1"/>
</dbReference>
<sequence length="135" mass="15402">MNIGEAAAKSGLSRKMIRYYENYGLLPQAQRSDNGYRHYQASDLRRLRFIHRARELGFSLDEVSRLLALWDDQARASAEVKQLAKTHIVELEQRITELQQLKASLEQLTHCCHGDERPECPILDALAGNDNAVQP</sequence>
<keyword evidence="5" id="KW-0804">Transcription</keyword>
<evidence type="ECO:0000256" key="2">
    <source>
        <dbReference type="ARBA" id="ARBA00022490"/>
    </source>
</evidence>
<evidence type="ECO:0000313" key="8">
    <source>
        <dbReference type="EMBL" id="SEK97945.1"/>
    </source>
</evidence>
<keyword evidence="6" id="KW-0175">Coiled coil</keyword>
<dbReference type="CDD" id="cd01108">
    <property type="entry name" value="HTH_CueR"/>
    <property type="match status" value="1"/>
</dbReference>
<protein>
    <submittedName>
        <fullName evidence="8">MerR family transcriptional regulator, copper efflux regulator</fullName>
    </submittedName>
</protein>
<dbReference type="PRINTS" id="PR00040">
    <property type="entry name" value="HTHMERR"/>
</dbReference>
<dbReference type="SMART" id="SM00422">
    <property type="entry name" value="HTH_MERR"/>
    <property type="match status" value="1"/>
</dbReference>
<dbReference type="InterPro" id="IPR015358">
    <property type="entry name" value="Tscrpt_reg_MerR_DNA-bd"/>
</dbReference>
<accession>A0A1H7LHG8</accession>
<keyword evidence="3" id="KW-0805">Transcription regulation</keyword>
<name>A0A1H7LHG8_9GAMM</name>
<proteinExistence type="predicted"/>
<dbReference type="RefSeq" id="WP_074867081.1">
    <property type="nucleotide sequence ID" value="NZ_FOAS01000007.1"/>
</dbReference>
<feature type="domain" description="HTH merR-type" evidence="7">
    <location>
        <begin position="1"/>
        <end position="69"/>
    </location>
</feature>
<dbReference type="PANTHER" id="PTHR30204">
    <property type="entry name" value="REDOX-CYCLING DRUG-SENSING TRANSCRIPTIONAL ACTIVATOR SOXR"/>
    <property type="match status" value="1"/>
</dbReference>
<dbReference type="PROSITE" id="PS00552">
    <property type="entry name" value="HTH_MERR_1"/>
    <property type="match status" value="1"/>
</dbReference>
<dbReference type="Gene3D" id="1.10.1660.10">
    <property type="match status" value="1"/>
</dbReference>
<evidence type="ECO:0000256" key="1">
    <source>
        <dbReference type="ARBA" id="ARBA00004496"/>
    </source>
</evidence>
<dbReference type="InterPro" id="IPR011789">
    <property type="entry name" value="CueR"/>
</dbReference>
<dbReference type="EMBL" id="FOAS01000007">
    <property type="protein sequence ID" value="SEK97945.1"/>
    <property type="molecule type" value="Genomic_DNA"/>
</dbReference>
<reference evidence="8 9" key="1">
    <citation type="submission" date="2016-10" db="EMBL/GenBank/DDBJ databases">
        <authorList>
            <person name="de Groot N.N."/>
        </authorList>
    </citation>
    <scope>NUCLEOTIDE SEQUENCE [LARGE SCALE GENOMIC DNA]</scope>
    <source>
        <strain evidence="8 9">JCM 19513</strain>
    </source>
</reference>
<dbReference type="Pfam" id="PF00376">
    <property type="entry name" value="MerR"/>
    <property type="match status" value="1"/>
</dbReference>
<keyword evidence="4" id="KW-0238">DNA-binding</keyword>
<evidence type="ECO:0000256" key="6">
    <source>
        <dbReference type="SAM" id="Coils"/>
    </source>
</evidence>
<evidence type="ECO:0000313" key="9">
    <source>
        <dbReference type="Proteomes" id="UP000185766"/>
    </source>
</evidence>
<dbReference type="GO" id="GO:0005737">
    <property type="term" value="C:cytoplasm"/>
    <property type="evidence" value="ECO:0007669"/>
    <property type="project" value="UniProtKB-SubCell"/>
</dbReference>
<evidence type="ECO:0000256" key="4">
    <source>
        <dbReference type="ARBA" id="ARBA00023125"/>
    </source>
</evidence>
<keyword evidence="2" id="KW-0963">Cytoplasm</keyword>